<dbReference type="Proteomes" id="UP001146120">
    <property type="component" value="Unassembled WGS sequence"/>
</dbReference>
<dbReference type="Pfam" id="PF07970">
    <property type="entry name" value="COPIIcoated_ERV"/>
    <property type="match status" value="2"/>
</dbReference>
<gene>
    <name evidence="9" type="ORF">N0F65_005455</name>
</gene>
<reference evidence="9" key="2">
    <citation type="journal article" date="2023" name="Microbiol Resour">
        <title>Decontamination and Annotation of the Draft Genome Sequence of the Oomycete Lagenidium giganteum ARSEF 373.</title>
        <authorList>
            <person name="Morgan W.R."/>
            <person name="Tartar A."/>
        </authorList>
    </citation>
    <scope>NUCLEOTIDE SEQUENCE</scope>
    <source>
        <strain evidence="9">ARSEF 373</strain>
    </source>
</reference>
<comment type="subcellular location">
    <subcellularLocation>
        <location evidence="1">Membrane</location>
        <topology evidence="1">Multi-pass membrane protein</topology>
    </subcellularLocation>
</comment>
<dbReference type="InterPro" id="IPR012936">
    <property type="entry name" value="Erv_C"/>
</dbReference>
<keyword evidence="4 6" id="KW-1133">Transmembrane helix</keyword>
<dbReference type="PANTHER" id="PTHR10984">
    <property type="entry name" value="ENDOPLASMIC RETICULUM-GOLGI INTERMEDIATE COMPARTMENT PROTEIN"/>
    <property type="match status" value="1"/>
</dbReference>
<evidence type="ECO:0000256" key="1">
    <source>
        <dbReference type="ARBA" id="ARBA00004141"/>
    </source>
</evidence>
<feature type="domain" description="Endoplasmic reticulum vesicle transporter C-terminal" evidence="7">
    <location>
        <begin position="261"/>
        <end position="415"/>
    </location>
</feature>
<evidence type="ECO:0000313" key="10">
    <source>
        <dbReference type="Proteomes" id="UP001146120"/>
    </source>
</evidence>
<feature type="domain" description="Endoplasmic reticulum vesicle transporter C-terminal" evidence="7">
    <location>
        <begin position="172"/>
        <end position="237"/>
    </location>
</feature>
<dbReference type="GO" id="GO:0016020">
    <property type="term" value="C:membrane"/>
    <property type="evidence" value="ECO:0007669"/>
    <property type="project" value="UniProtKB-SubCell"/>
</dbReference>
<name>A0AAV2YX88_9STRA</name>
<sequence length="431" mass="47712">MRVPGGTVGAGIKAPHGVATMAATAGNWLTKLKSIDAYPKTIEEFKVRTMQGGVYSLLAFVFIIFLLVSEMSYYFSMDTVDKMMVDGTRNRIVQIHFDVEFPKMPCAIIAVESSDLSGKVHHDIVHNIKKVSIDANGAVINEGKLHSIGGAMTNHTDIHSTEETPKPDCGSCYAAGAPGECCNTCDEVKAVYARKNWAMPSLHTVAQCQEEEIEKVLRGGVNEGCRIQGIVEVSKVRLDVLDFSSHAPRLQYSDLEMCSYKVAGKFYFAPSKFFRNGYLSAQDLLDTTFKVFDTSHKIHTIAFGDVFPEMTNPLDNRKKSLDTDTRGTYQYFLKVVPTEYQFLAGQRIETNQFSVTEHFRALTPVSEKGLPMISFSYTFSPIMFRIEQTRKGLLQFLTSVCAIVGGVFTLMGLMDSATFALLSKSARAPVL</sequence>
<evidence type="ECO:0000256" key="3">
    <source>
        <dbReference type="ARBA" id="ARBA00022692"/>
    </source>
</evidence>
<evidence type="ECO:0000256" key="4">
    <source>
        <dbReference type="ARBA" id="ARBA00022989"/>
    </source>
</evidence>
<dbReference type="InterPro" id="IPR045888">
    <property type="entry name" value="Erv"/>
</dbReference>
<dbReference type="InterPro" id="IPR039542">
    <property type="entry name" value="Erv_N"/>
</dbReference>
<evidence type="ECO:0000259" key="7">
    <source>
        <dbReference type="Pfam" id="PF07970"/>
    </source>
</evidence>
<keyword evidence="3 6" id="KW-0812">Transmembrane</keyword>
<protein>
    <recommendedName>
        <fullName evidence="11">Endoplasmic reticulum-Golgi intermediate compartment protein 3</fullName>
    </recommendedName>
</protein>
<keyword evidence="5 6" id="KW-0472">Membrane</keyword>
<dbReference type="EMBL" id="DAKRPA010000086">
    <property type="protein sequence ID" value="DAZ99287.1"/>
    <property type="molecule type" value="Genomic_DNA"/>
</dbReference>
<dbReference type="GO" id="GO:0030134">
    <property type="term" value="C:COPII-coated ER to Golgi transport vesicle"/>
    <property type="evidence" value="ECO:0007669"/>
    <property type="project" value="TreeGrafter"/>
</dbReference>
<dbReference type="AlphaFoldDB" id="A0AAV2YX88"/>
<dbReference type="GO" id="GO:0005783">
    <property type="term" value="C:endoplasmic reticulum"/>
    <property type="evidence" value="ECO:0007669"/>
    <property type="project" value="TreeGrafter"/>
</dbReference>
<keyword evidence="10" id="KW-1185">Reference proteome</keyword>
<comment type="caution">
    <text evidence="9">The sequence shown here is derived from an EMBL/GenBank/DDBJ whole genome shotgun (WGS) entry which is preliminary data.</text>
</comment>
<reference evidence="9" key="1">
    <citation type="submission" date="2022-11" db="EMBL/GenBank/DDBJ databases">
        <authorList>
            <person name="Morgan W.R."/>
            <person name="Tartar A."/>
        </authorList>
    </citation>
    <scope>NUCLEOTIDE SEQUENCE</scope>
    <source>
        <strain evidence="9">ARSEF 373</strain>
    </source>
</reference>
<accession>A0AAV2YX88</accession>
<feature type="domain" description="Endoplasmic reticulum vesicle transporter N-terminal" evidence="8">
    <location>
        <begin position="32"/>
        <end position="120"/>
    </location>
</feature>
<evidence type="ECO:0000313" key="9">
    <source>
        <dbReference type="EMBL" id="DAZ99287.1"/>
    </source>
</evidence>
<evidence type="ECO:0000259" key="8">
    <source>
        <dbReference type="Pfam" id="PF13850"/>
    </source>
</evidence>
<feature type="transmembrane region" description="Helical" evidence="6">
    <location>
        <begin position="393"/>
        <end position="414"/>
    </location>
</feature>
<feature type="transmembrane region" description="Helical" evidence="6">
    <location>
        <begin position="54"/>
        <end position="75"/>
    </location>
</feature>
<evidence type="ECO:0000256" key="5">
    <source>
        <dbReference type="ARBA" id="ARBA00023136"/>
    </source>
</evidence>
<comment type="similarity">
    <text evidence="2">Belongs to the ERGIC family.</text>
</comment>
<proteinExistence type="inferred from homology"/>
<evidence type="ECO:0000256" key="2">
    <source>
        <dbReference type="ARBA" id="ARBA00005648"/>
    </source>
</evidence>
<evidence type="ECO:0008006" key="11">
    <source>
        <dbReference type="Google" id="ProtNLM"/>
    </source>
</evidence>
<evidence type="ECO:0000256" key="6">
    <source>
        <dbReference type="SAM" id="Phobius"/>
    </source>
</evidence>
<dbReference type="PANTHER" id="PTHR10984:SF25">
    <property type="entry name" value="ENDOPLASMIC RETICULUM-GOLGI INTERMEDIATE COMPARTMENT PROTEIN 3"/>
    <property type="match status" value="1"/>
</dbReference>
<dbReference type="Pfam" id="PF13850">
    <property type="entry name" value="ERGIC_N"/>
    <property type="match status" value="1"/>
</dbReference>
<organism evidence="9 10">
    <name type="scientific">Lagenidium giganteum</name>
    <dbReference type="NCBI Taxonomy" id="4803"/>
    <lineage>
        <taxon>Eukaryota</taxon>
        <taxon>Sar</taxon>
        <taxon>Stramenopiles</taxon>
        <taxon>Oomycota</taxon>
        <taxon>Peronosporomycetes</taxon>
        <taxon>Pythiales</taxon>
        <taxon>Pythiaceae</taxon>
    </lineage>
</organism>